<name>A0A8S5MF54_9CAUD</name>
<proteinExistence type="predicted"/>
<dbReference type="EMBL" id="BK014884">
    <property type="protein sequence ID" value="DAD80571.1"/>
    <property type="molecule type" value="Genomic_DNA"/>
</dbReference>
<evidence type="ECO:0000313" key="1">
    <source>
        <dbReference type="EMBL" id="DAD80571.1"/>
    </source>
</evidence>
<reference evidence="1" key="1">
    <citation type="journal article" date="2021" name="Proc. Natl. Acad. Sci. U.S.A.">
        <title>A Catalog of Tens of Thousands of Viruses from Human Metagenomes Reveals Hidden Associations with Chronic Diseases.</title>
        <authorList>
            <person name="Tisza M.J."/>
            <person name="Buck C.B."/>
        </authorList>
    </citation>
    <scope>NUCLEOTIDE SEQUENCE</scope>
    <source>
        <strain evidence="1">CtYh54</strain>
    </source>
</reference>
<accession>A0A8S5MF54</accession>
<sequence length="73" mass="8632">MIENKYFVIKKEWMSVLNPHERREFMALIDKIATLNGKQNNCYIVCNQDESYALEVLELILNGERIKNVNKSK</sequence>
<protein>
    <submittedName>
        <fullName evidence="1">Uncharacterized protein</fullName>
    </submittedName>
</protein>
<organism evidence="1">
    <name type="scientific">Siphoviridae sp. ctYh54</name>
    <dbReference type="NCBI Taxonomy" id="2826379"/>
    <lineage>
        <taxon>Viruses</taxon>
        <taxon>Duplodnaviria</taxon>
        <taxon>Heunggongvirae</taxon>
        <taxon>Uroviricota</taxon>
        <taxon>Caudoviricetes</taxon>
    </lineage>
</organism>